<organism evidence="3 4">
    <name type="scientific">Gardnerella vaginalis</name>
    <dbReference type="NCBI Taxonomy" id="2702"/>
    <lineage>
        <taxon>Bacteria</taxon>
        <taxon>Bacillati</taxon>
        <taxon>Actinomycetota</taxon>
        <taxon>Actinomycetes</taxon>
        <taxon>Bifidobacteriales</taxon>
        <taxon>Bifidobacteriaceae</taxon>
        <taxon>Gardnerella</taxon>
    </lineage>
</organism>
<keyword evidence="1" id="KW-1133">Transmembrane helix</keyword>
<dbReference type="AlphaFoldDB" id="A0A135Z258"/>
<keyword evidence="1" id="KW-0812">Transmembrane</keyword>
<dbReference type="EMBL" id="LSRC01000058">
    <property type="protein sequence ID" value="KXI15746.1"/>
    <property type="molecule type" value="Genomic_DNA"/>
</dbReference>
<dbReference type="InterPro" id="IPR007921">
    <property type="entry name" value="CHAP_dom"/>
</dbReference>
<gene>
    <name evidence="3" type="ORF">HMPREF3230_01285</name>
</gene>
<evidence type="ECO:0000256" key="1">
    <source>
        <dbReference type="SAM" id="Phobius"/>
    </source>
</evidence>
<feature type="transmembrane region" description="Helical" evidence="1">
    <location>
        <begin position="92"/>
        <end position="110"/>
    </location>
</feature>
<dbReference type="SUPFAM" id="SSF54001">
    <property type="entry name" value="Cysteine proteinases"/>
    <property type="match status" value="1"/>
</dbReference>
<protein>
    <submittedName>
        <fullName evidence="3">CHAP domain protein</fullName>
    </submittedName>
</protein>
<dbReference type="Gene3D" id="3.90.1720.10">
    <property type="entry name" value="endopeptidase domain like (from Nostoc punctiforme)"/>
    <property type="match status" value="1"/>
</dbReference>
<dbReference type="Pfam" id="PF05257">
    <property type="entry name" value="CHAP"/>
    <property type="match status" value="1"/>
</dbReference>
<dbReference type="RefSeq" id="WP_075524005.1">
    <property type="nucleotide sequence ID" value="NZ_KQ961877.1"/>
</dbReference>
<evidence type="ECO:0000259" key="2">
    <source>
        <dbReference type="PROSITE" id="PS50911"/>
    </source>
</evidence>
<dbReference type="PATRIC" id="fig|2702.101.peg.1269"/>
<dbReference type="Proteomes" id="UP000070505">
    <property type="component" value="Unassembled WGS sequence"/>
</dbReference>
<comment type="caution">
    <text evidence="3">The sequence shown here is derived from an EMBL/GenBank/DDBJ whole genome shotgun (WGS) entry which is preliminary data.</text>
</comment>
<proteinExistence type="predicted"/>
<feature type="domain" description="Peptidase C51" evidence="2">
    <location>
        <begin position="212"/>
        <end position="342"/>
    </location>
</feature>
<evidence type="ECO:0000313" key="4">
    <source>
        <dbReference type="Proteomes" id="UP000070505"/>
    </source>
</evidence>
<dbReference type="InterPro" id="IPR038765">
    <property type="entry name" value="Papain-like_cys_pep_sf"/>
</dbReference>
<keyword evidence="1" id="KW-0472">Membrane</keyword>
<sequence length="343" mass="37621">MRHAAHGAKKVSHSGDSFLSLFASSHGSHSASHVYKIDSDCGVNCEVNSTPELSVANEYDAIVSNSVHDIIPQTRREIRLARLATERRKRTIISASLIALVGAVMTSSVVNSSSNYLVGSKSYEVPADSYQSSVEKNSDSASRSYNRVALNRVRSTRSSFYENRAVVLNGLSTASSHNSKWSLNSDTNFDISELSRSVANNPQVALLMEADISNLPKGFNPNHDSGDKGNTYEFSQCTWWVYVRRHQLGLPVGSHMGDGRMWANSARALGYWVDRSARHPGDIMVFAPGQAGSDRYYGHVAIVEKVNSDGSIETSESGAKLHGGTFSRKFEASEISKYQFIHY</sequence>
<name>A0A135Z258_GARVA</name>
<accession>A0A135Z258</accession>
<reference evidence="4" key="1">
    <citation type="submission" date="2016-02" db="EMBL/GenBank/DDBJ databases">
        <authorList>
            <person name="Mitreva M."/>
            <person name="Pepin K.H."/>
            <person name="Mihindukulasuriya K.A."/>
            <person name="Fulton R."/>
            <person name="Fronick C."/>
            <person name="O'Laughlin M."/>
            <person name="Miner T."/>
            <person name="Herter B."/>
            <person name="Rosa B.A."/>
            <person name="Cordes M."/>
            <person name="Tomlinson C."/>
            <person name="Wollam A."/>
            <person name="Palsikar V.B."/>
            <person name="Mardis E.R."/>
            <person name="Wilson R.K."/>
        </authorList>
    </citation>
    <scope>NUCLEOTIDE SEQUENCE [LARGE SCALE GENOMIC DNA]</scope>
    <source>
        <strain evidence="4">CMW7778B</strain>
    </source>
</reference>
<dbReference type="PROSITE" id="PS50911">
    <property type="entry name" value="CHAP"/>
    <property type="match status" value="1"/>
</dbReference>
<evidence type="ECO:0000313" key="3">
    <source>
        <dbReference type="EMBL" id="KXI15746.1"/>
    </source>
</evidence>